<evidence type="ECO:0000256" key="2">
    <source>
        <dbReference type="ARBA" id="ARBA00011838"/>
    </source>
</evidence>
<evidence type="ECO:0000256" key="6">
    <source>
        <dbReference type="RuleBase" id="RU003734"/>
    </source>
</evidence>
<evidence type="ECO:0000256" key="1">
    <source>
        <dbReference type="ARBA" id="ARBA00007594"/>
    </source>
</evidence>
<accession>A0ABR7TD04</accession>
<keyword evidence="4 5" id="KW-0687">Ribonucleoprotein</keyword>
<dbReference type="GO" id="GO:0005840">
    <property type="term" value="C:ribosome"/>
    <property type="evidence" value="ECO:0007669"/>
    <property type="project" value="UniProtKB-KW"/>
</dbReference>
<dbReference type="Proteomes" id="UP000638836">
    <property type="component" value="Unassembled WGS sequence"/>
</dbReference>
<comment type="subunit">
    <text evidence="2 5">Part of the 50S ribosomal subunit.</text>
</comment>
<dbReference type="RefSeq" id="WP_023179545.1">
    <property type="nucleotide sequence ID" value="NZ_JAMAYM010000001.1"/>
</dbReference>
<protein>
    <recommendedName>
        <fullName evidence="5">Large ribosomal subunit protein uL30</fullName>
    </recommendedName>
</protein>
<dbReference type="InterPro" id="IPR036919">
    <property type="entry name" value="Ribo_uL30_ferredoxin-like_sf"/>
</dbReference>
<feature type="domain" description="Large ribosomal subunit protein uL30-like ferredoxin-like fold" evidence="7">
    <location>
        <begin position="5"/>
        <end position="54"/>
    </location>
</feature>
<dbReference type="NCBIfam" id="TIGR01308">
    <property type="entry name" value="rpmD_bact"/>
    <property type="match status" value="1"/>
</dbReference>
<evidence type="ECO:0000256" key="3">
    <source>
        <dbReference type="ARBA" id="ARBA00022980"/>
    </source>
</evidence>
<reference evidence="8 9" key="1">
    <citation type="journal article" date="2020" name="Microorganisms">
        <title>New Insight into Antimicrobial Compounds from Food and Marine-Sourced Carnobacterium Species through Phenotype and Genome Analyses.</title>
        <authorList>
            <person name="Begrem S."/>
            <person name="Ivaniuk F."/>
            <person name="Gigout-Chevalier F."/>
            <person name="Kolypczuk L."/>
            <person name="Bonnetot S."/>
            <person name="Leroi F."/>
            <person name="Grovel O."/>
            <person name="Delbarre-Ladrat C."/>
            <person name="Passerini D."/>
        </authorList>
    </citation>
    <scope>NUCLEOTIDE SEQUENCE [LARGE SCALE GENOMIC DNA]</scope>
    <source>
        <strain evidence="8 9">MIP2551</strain>
    </source>
</reference>
<organism evidence="8 9">
    <name type="scientific">Carnobacterium inhibens</name>
    <dbReference type="NCBI Taxonomy" id="147709"/>
    <lineage>
        <taxon>Bacteria</taxon>
        <taxon>Bacillati</taxon>
        <taxon>Bacillota</taxon>
        <taxon>Bacilli</taxon>
        <taxon>Lactobacillales</taxon>
        <taxon>Carnobacteriaceae</taxon>
        <taxon>Carnobacterium</taxon>
    </lineage>
</organism>
<comment type="caution">
    <text evidence="8">The sequence shown here is derived from an EMBL/GenBank/DDBJ whole genome shotgun (WGS) entry which is preliminary data.</text>
</comment>
<dbReference type="InterPro" id="IPR016082">
    <property type="entry name" value="Ribosomal_uL30_ferredoxin-like"/>
</dbReference>
<dbReference type="PIRSF" id="PIRSF002211">
    <property type="entry name" value="Ribosomal_L30_bac-type"/>
    <property type="match status" value="1"/>
</dbReference>
<dbReference type="SUPFAM" id="SSF55129">
    <property type="entry name" value="Ribosomal protein L30p/L7e"/>
    <property type="match status" value="1"/>
</dbReference>
<dbReference type="PANTHER" id="PTHR15892">
    <property type="entry name" value="MITOCHONDRIAL RIBOSOMAL PROTEIN L30"/>
    <property type="match status" value="1"/>
</dbReference>
<sequence>MANLEITLKRSVIGRPQNQKDTVKALGLRKINSTVVKPANEAITGMVNTISHLVDVKEV</sequence>
<dbReference type="PROSITE" id="PS00634">
    <property type="entry name" value="RIBOSOMAL_L30"/>
    <property type="match status" value="1"/>
</dbReference>
<keyword evidence="3 5" id="KW-0689">Ribosomal protein</keyword>
<gene>
    <name evidence="5 8" type="primary">rpmD</name>
    <name evidence="8" type="ORF">GLO26_05690</name>
</gene>
<comment type="similarity">
    <text evidence="1 5 6">Belongs to the universal ribosomal protein uL30 family.</text>
</comment>
<proteinExistence type="inferred from homology"/>
<name>A0ABR7TD04_9LACT</name>
<dbReference type="Pfam" id="PF00327">
    <property type="entry name" value="Ribosomal_L30"/>
    <property type="match status" value="1"/>
</dbReference>
<dbReference type="InterPro" id="IPR018038">
    <property type="entry name" value="Ribosomal_uL30_CS"/>
</dbReference>
<evidence type="ECO:0000259" key="7">
    <source>
        <dbReference type="Pfam" id="PF00327"/>
    </source>
</evidence>
<dbReference type="HAMAP" id="MF_01371_B">
    <property type="entry name" value="Ribosomal_uL30_B"/>
    <property type="match status" value="1"/>
</dbReference>
<evidence type="ECO:0000256" key="5">
    <source>
        <dbReference type="HAMAP-Rule" id="MF_01371"/>
    </source>
</evidence>
<dbReference type="InterPro" id="IPR005996">
    <property type="entry name" value="Ribosomal_uL30_bac-type"/>
</dbReference>
<keyword evidence="9" id="KW-1185">Reference proteome</keyword>
<dbReference type="CDD" id="cd01658">
    <property type="entry name" value="Ribosomal_L30"/>
    <property type="match status" value="1"/>
</dbReference>
<dbReference type="PANTHER" id="PTHR15892:SF2">
    <property type="entry name" value="LARGE RIBOSOMAL SUBUNIT PROTEIN UL30M"/>
    <property type="match status" value="1"/>
</dbReference>
<dbReference type="EMBL" id="WNJQ01000004">
    <property type="protein sequence ID" value="MBC9825324.1"/>
    <property type="molecule type" value="Genomic_DNA"/>
</dbReference>
<evidence type="ECO:0000313" key="9">
    <source>
        <dbReference type="Proteomes" id="UP000638836"/>
    </source>
</evidence>
<dbReference type="Gene3D" id="3.30.1390.20">
    <property type="entry name" value="Ribosomal protein L30, ferredoxin-like fold domain"/>
    <property type="match status" value="1"/>
</dbReference>
<evidence type="ECO:0000313" key="8">
    <source>
        <dbReference type="EMBL" id="MBC9825324.1"/>
    </source>
</evidence>
<evidence type="ECO:0000256" key="4">
    <source>
        <dbReference type="ARBA" id="ARBA00023274"/>
    </source>
</evidence>